<reference evidence="1" key="1">
    <citation type="submission" date="2023-04" db="EMBL/GenBank/DDBJ databases">
        <title>Chromosome-level genome of Chaenocephalus aceratus.</title>
        <authorList>
            <person name="Park H."/>
        </authorList>
    </citation>
    <scope>NUCLEOTIDE SEQUENCE</scope>
    <source>
        <strain evidence="1">DE</strain>
        <tissue evidence="1">Muscle</tissue>
    </source>
</reference>
<name>A0AAD9BI24_DISEL</name>
<accession>A0AAD9BI24</accession>
<feature type="non-terminal residue" evidence="1">
    <location>
        <position position="166"/>
    </location>
</feature>
<evidence type="ECO:0000313" key="2">
    <source>
        <dbReference type="Proteomes" id="UP001228049"/>
    </source>
</evidence>
<sequence length="166" mass="17557">ADKELILSEGRPRIIVPLSHQQVSPWPFKGLASGTKKAEREGVFSLERAAPGLQVSAWFSACPSPSPPPPFPPCLCCTHTYGHTATRVHTLSHTSPHGSLAGLGMDFFLSNVVWSAAPAATMSKASLAGVSTARPKVNPLVICFTAAQPPSKHKASYQAQTETAVM</sequence>
<evidence type="ECO:0000313" key="1">
    <source>
        <dbReference type="EMBL" id="KAK1882038.1"/>
    </source>
</evidence>
<dbReference type="AlphaFoldDB" id="A0AAD9BI24"/>
<protein>
    <submittedName>
        <fullName evidence="1">Histone acetyltransferase KAT2B</fullName>
    </submittedName>
</protein>
<dbReference type="EMBL" id="JASDAP010000024">
    <property type="protein sequence ID" value="KAK1882038.1"/>
    <property type="molecule type" value="Genomic_DNA"/>
</dbReference>
<dbReference type="Proteomes" id="UP001228049">
    <property type="component" value="Unassembled WGS sequence"/>
</dbReference>
<keyword evidence="2" id="KW-1185">Reference proteome</keyword>
<comment type="caution">
    <text evidence="1">The sequence shown here is derived from an EMBL/GenBank/DDBJ whole genome shotgun (WGS) entry which is preliminary data.</text>
</comment>
<gene>
    <name evidence="1" type="ORF">KUDE01_025200</name>
</gene>
<organism evidence="1 2">
    <name type="scientific">Dissostichus eleginoides</name>
    <name type="common">Patagonian toothfish</name>
    <name type="synonym">Dissostichus amissus</name>
    <dbReference type="NCBI Taxonomy" id="100907"/>
    <lineage>
        <taxon>Eukaryota</taxon>
        <taxon>Metazoa</taxon>
        <taxon>Chordata</taxon>
        <taxon>Craniata</taxon>
        <taxon>Vertebrata</taxon>
        <taxon>Euteleostomi</taxon>
        <taxon>Actinopterygii</taxon>
        <taxon>Neopterygii</taxon>
        <taxon>Teleostei</taxon>
        <taxon>Neoteleostei</taxon>
        <taxon>Acanthomorphata</taxon>
        <taxon>Eupercaria</taxon>
        <taxon>Perciformes</taxon>
        <taxon>Notothenioidei</taxon>
        <taxon>Nototheniidae</taxon>
        <taxon>Dissostichus</taxon>
    </lineage>
</organism>
<feature type="non-terminal residue" evidence="1">
    <location>
        <position position="1"/>
    </location>
</feature>
<proteinExistence type="predicted"/>